<keyword evidence="4" id="KW-0547">Nucleotide-binding</keyword>
<keyword evidence="6" id="KW-0067">ATP-binding</keyword>
<dbReference type="InterPro" id="IPR017438">
    <property type="entry name" value="ATP-NAD_kinase_N"/>
</dbReference>
<evidence type="ECO:0000256" key="6">
    <source>
        <dbReference type="ARBA" id="ARBA00022840"/>
    </source>
</evidence>
<dbReference type="InterPro" id="IPR045540">
    <property type="entry name" value="YegS/DAGK_C"/>
</dbReference>
<keyword evidence="7" id="KW-0443">Lipid metabolism</keyword>
<dbReference type="GO" id="GO:0004143">
    <property type="term" value="F:ATP-dependent diacylglycerol kinase activity"/>
    <property type="evidence" value="ECO:0007669"/>
    <property type="project" value="TreeGrafter"/>
</dbReference>
<dbReference type="PROSITE" id="PS50146">
    <property type="entry name" value="DAGK"/>
    <property type="match status" value="1"/>
</dbReference>
<dbReference type="PANTHER" id="PTHR12358:SF106">
    <property type="entry name" value="LIPID KINASE YEGS"/>
    <property type="match status" value="1"/>
</dbReference>
<comment type="similarity">
    <text evidence="2">Belongs to the diacylglycerol/lipid kinase family.</text>
</comment>
<keyword evidence="7" id="KW-0444">Lipid biosynthesis</keyword>
<accession>A0AAU7GBY8</accession>
<evidence type="ECO:0000313" key="10">
    <source>
        <dbReference type="EMBL" id="XBM47468.1"/>
    </source>
</evidence>
<dbReference type="SMART" id="SM00046">
    <property type="entry name" value="DAGKc"/>
    <property type="match status" value="1"/>
</dbReference>
<evidence type="ECO:0000256" key="4">
    <source>
        <dbReference type="ARBA" id="ARBA00022741"/>
    </source>
</evidence>
<evidence type="ECO:0000259" key="9">
    <source>
        <dbReference type="PROSITE" id="PS50146"/>
    </source>
</evidence>
<evidence type="ECO:0000256" key="8">
    <source>
        <dbReference type="ARBA" id="ARBA00023264"/>
    </source>
</evidence>
<organism evidence="10">
    <name type="scientific">Leifsonia sp. NPDC080035</name>
    <dbReference type="NCBI Taxonomy" id="3143936"/>
    <lineage>
        <taxon>Bacteria</taxon>
        <taxon>Bacillati</taxon>
        <taxon>Actinomycetota</taxon>
        <taxon>Actinomycetes</taxon>
        <taxon>Micrococcales</taxon>
        <taxon>Microbacteriaceae</taxon>
        <taxon>Leifsonia</taxon>
    </lineage>
</organism>
<dbReference type="GO" id="GO:0005886">
    <property type="term" value="C:plasma membrane"/>
    <property type="evidence" value="ECO:0007669"/>
    <property type="project" value="TreeGrafter"/>
</dbReference>
<keyword evidence="7" id="KW-0594">Phospholipid biosynthesis</keyword>
<evidence type="ECO:0000256" key="1">
    <source>
        <dbReference type="ARBA" id="ARBA00001946"/>
    </source>
</evidence>
<dbReference type="Pfam" id="PF19279">
    <property type="entry name" value="YegS_C"/>
    <property type="match status" value="1"/>
</dbReference>
<evidence type="ECO:0000256" key="5">
    <source>
        <dbReference type="ARBA" id="ARBA00022777"/>
    </source>
</evidence>
<dbReference type="Gene3D" id="2.60.200.40">
    <property type="match status" value="1"/>
</dbReference>
<dbReference type="Pfam" id="PF00781">
    <property type="entry name" value="DAGK_cat"/>
    <property type="match status" value="1"/>
</dbReference>
<feature type="domain" description="DAGKc" evidence="9">
    <location>
        <begin position="9"/>
        <end position="143"/>
    </location>
</feature>
<evidence type="ECO:0000256" key="2">
    <source>
        <dbReference type="ARBA" id="ARBA00005983"/>
    </source>
</evidence>
<proteinExistence type="inferred from homology"/>
<keyword evidence="3" id="KW-0808">Transferase</keyword>
<dbReference type="SUPFAM" id="SSF111331">
    <property type="entry name" value="NAD kinase/diacylglycerol kinase-like"/>
    <property type="match status" value="1"/>
</dbReference>
<dbReference type="RefSeq" id="WP_348787441.1">
    <property type="nucleotide sequence ID" value="NZ_CP157390.1"/>
</dbReference>
<evidence type="ECO:0000256" key="3">
    <source>
        <dbReference type="ARBA" id="ARBA00022679"/>
    </source>
</evidence>
<comment type="cofactor">
    <cofactor evidence="1">
        <name>Mg(2+)</name>
        <dbReference type="ChEBI" id="CHEBI:18420"/>
    </cofactor>
</comment>
<reference evidence="10" key="1">
    <citation type="submission" date="2024-05" db="EMBL/GenBank/DDBJ databases">
        <title>The Natural Products Discovery Center: Release of the First 8490 Sequenced Strains for Exploring Actinobacteria Biosynthetic Diversity.</title>
        <authorList>
            <person name="Kalkreuter E."/>
            <person name="Kautsar S.A."/>
            <person name="Yang D."/>
            <person name="Bader C.D."/>
            <person name="Teijaro C.N."/>
            <person name="Fluegel L."/>
            <person name="Davis C.M."/>
            <person name="Simpson J.R."/>
            <person name="Lauterbach L."/>
            <person name="Steele A.D."/>
            <person name="Gui C."/>
            <person name="Meng S."/>
            <person name="Li G."/>
            <person name="Viehrig K."/>
            <person name="Ye F."/>
            <person name="Su P."/>
            <person name="Kiefer A.F."/>
            <person name="Nichols A."/>
            <person name="Cepeda A.J."/>
            <person name="Yan W."/>
            <person name="Fan B."/>
            <person name="Jiang Y."/>
            <person name="Adhikari A."/>
            <person name="Zheng C.-J."/>
            <person name="Schuster L."/>
            <person name="Cowan T.M."/>
            <person name="Smanski M.J."/>
            <person name="Chevrette M.G."/>
            <person name="de Carvalho L.P.S."/>
            <person name="Shen B."/>
        </authorList>
    </citation>
    <scope>NUCLEOTIDE SEQUENCE</scope>
    <source>
        <strain evidence="10">NPDC080035</strain>
    </source>
</reference>
<keyword evidence="5 10" id="KW-0418">Kinase</keyword>
<name>A0AAU7GBY8_9MICO</name>
<dbReference type="InterPro" id="IPR050187">
    <property type="entry name" value="Lipid_Phosphate_FormReg"/>
</dbReference>
<dbReference type="AlphaFoldDB" id="A0AAU7GBY8"/>
<dbReference type="EMBL" id="CP157390">
    <property type="protein sequence ID" value="XBM47468.1"/>
    <property type="molecule type" value="Genomic_DNA"/>
</dbReference>
<dbReference type="PANTHER" id="PTHR12358">
    <property type="entry name" value="SPHINGOSINE KINASE"/>
    <property type="match status" value="1"/>
</dbReference>
<evidence type="ECO:0000256" key="7">
    <source>
        <dbReference type="ARBA" id="ARBA00023209"/>
    </source>
</evidence>
<dbReference type="GO" id="GO:0008654">
    <property type="term" value="P:phospholipid biosynthetic process"/>
    <property type="evidence" value="ECO:0007669"/>
    <property type="project" value="UniProtKB-KW"/>
</dbReference>
<dbReference type="Gene3D" id="3.40.50.10330">
    <property type="entry name" value="Probable inorganic polyphosphate/atp-NAD kinase, domain 1"/>
    <property type="match status" value="1"/>
</dbReference>
<gene>
    <name evidence="10" type="ORF">AAME72_15465</name>
</gene>
<dbReference type="GO" id="GO:0005524">
    <property type="term" value="F:ATP binding"/>
    <property type="evidence" value="ECO:0007669"/>
    <property type="project" value="UniProtKB-KW"/>
</dbReference>
<sequence>MSEPSAASAPSRTIVVAVNPMASFGRRREVGPRVVERLRAAGHTVVDIGAPNIELLRREAALAVEQGADALVVVGGDGMANLGINIVAGTEVPLGIVPSGTGNDLADGLGIPVGDTEAAVDALLGALAGEPRRIDAGLIRHGGLSTWFGAVLSAGFDATVNERANHMTRPKGPSRYVFALLFELATLRPRPYTIVADGETIRTDAMLVSVANNRSLGGGMRIVPHADLADGELDLFVVTRMSRPRFLRMFPKVFRGEHTGLEEVSFRALRSVRIEADGVVAYADGERIGPLPVEVTVMPGALRVLA</sequence>
<protein>
    <submittedName>
        <fullName evidence="10">Diacylglycerol kinase family protein</fullName>
    </submittedName>
</protein>
<keyword evidence="8" id="KW-1208">Phospholipid metabolism</keyword>
<dbReference type="InterPro" id="IPR001206">
    <property type="entry name" value="Diacylglycerol_kinase_cat_dom"/>
</dbReference>
<dbReference type="InterPro" id="IPR016064">
    <property type="entry name" value="NAD/diacylglycerol_kinase_sf"/>
</dbReference>